<name>A4SL93_AERS4</name>
<dbReference type="KEGG" id="asa:ASA_3843"/>
<feature type="transmembrane region" description="Helical" evidence="1">
    <location>
        <begin position="54"/>
        <end position="71"/>
    </location>
</feature>
<evidence type="ECO:0000256" key="1">
    <source>
        <dbReference type="SAM" id="Phobius"/>
    </source>
</evidence>
<proteinExistence type="predicted"/>
<keyword evidence="1" id="KW-0812">Transmembrane</keyword>
<feature type="transmembrane region" description="Helical" evidence="1">
    <location>
        <begin position="25"/>
        <end position="42"/>
    </location>
</feature>
<sequence length="111" mass="11666">MNPMPNKDPIIGAAILAWLMDNWPAVYGALLALAIAFLRITYTGGRGRRRLIESLLCGLITLAAATGTQLLGIPPEATPFLGGVVGLIGIDILRDKATRLINTKGGNDAAQ</sequence>
<reference evidence="4" key="2">
    <citation type="journal article" date="2008" name="BMC Genomics">
        <title>The genome of Aeromonas salmonicida subsp. salmonicida A449: insights into the evolution of a fish pathogen.</title>
        <authorList>
            <person name="Reith M.E."/>
            <person name="Singh R.K."/>
            <person name="Curtis B."/>
            <person name="Boyd J.M."/>
            <person name="Bouevitch A."/>
            <person name="Kimball J."/>
            <person name="Munholland J."/>
            <person name="Murphy C."/>
            <person name="Sarty D."/>
            <person name="Williams J."/>
            <person name="Nash J.H."/>
            <person name="Johnson S.C."/>
            <person name="Brown L.L."/>
        </authorList>
    </citation>
    <scope>NUCLEOTIDE SEQUENCE [LARGE SCALE GENOMIC DNA]</scope>
    <source>
        <strain evidence="4">A449</strain>
    </source>
</reference>
<dbReference type="HOGENOM" id="CLU_118968_5_0_6"/>
<keyword evidence="1" id="KW-0472">Membrane</keyword>
<reference evidence="2" key="1">
    <citation type="submission" date="2007-03" db="EMBL/GenBank/DDBJ databases">
        <title>The genome sequence of Aeromonas salmonicida subsp. salmonicida A449.</title>
        <authorList>
            <person name="Reith M.E."/>
            <person name="Singh R.K."/>
            <person name="Curtis B."/>
            <person name="Boyd J."/>
            <person name="Bouevitch A."/>
            <person name="Kimball J."/>
            <person name="Munholland J."/>
            <person name="Murphy C."/>
            <person name="Sarty D."/>
            <person name="Williams J."/>
            <person name="Nash J."/>
            <person name="Johnson S."/>
            <person name="Brown L."/>
        </authorList>
    </citation>
    <scope>NUCLEOTIDE SEQUENCE</scope>
    <source>
        <strain evidence="2">A449</strain>
    </source>
</reference>
<evidence type="ECO:0000313" key="4">
    <source>
        <dbReference type="Proteomes" id="UP000000225"/>
    </source>
</evidence>
<evidence type="ECO:0000313" key="3">
    <source>
        <dbReference type="EMBL" id="ABO91798.1"/>
    </source>
</evidence>
<dbReference type="EMBL" id="CP000644">
    <property type="protein sequence ID" value="ABO91798.1"/>
    <property type="molecule type" value="Genomic_DNA"/>
</dbReference>
<dbReference type="EMBL" id="CP000644">
    <property type="protein sequence ID" value="ABO89665.1"/>
    <property type="molecule type" value="Genomic_DNA"/>
</dbReference>
<accession>A4SL93</accession>
<dbReference type="Proteomes" id="UP000000225">
    <property type="component" value="Chromosome"/>
</dbReference>
<dbReference type="InterPro" id="IPR006481">
    <property type="entry name" value="Phage_lambda_GpS_holin"/>
</dbReference>
<protein>
    <submittedName>
        <fullName evidence="2">Phage holin</fullName>
    </submittedName>
</protein>
<dbReference type="AlphaFoldDB" id="A4SL93"/>
<organism evidence="2 4">
    <name type="scientific">Aeromonas salmonicida (strain A449)</name>
    <dbReference type="NCBI Taxonomy" id="382245"/>
    <lineage>
        <taxon>Bacteria</taxon>
        <taxon>Pseudomonadati</taxon>
        <taxon>Pseudomonadota</taxon>
        <taxon>Gammaproteobacteria</taxon>
        <taxon>Aeromonadales</taxon>
        <taxon>Aeromonadaceae</taxon>
        <taxon>Aeromonas</taxon>
    </lineage>
</organism>
<dbReference type="Pfam" id="PF05106">
    <property type="entry name" value="Phage_holin_3_1"/>
    <property type="match status" value="1"/>
</dbReference>
<evidence type="ECO:0000313" key="2">
    <source>
        <dbReference type="EMBL" id="ABO89665.1"/>
    </source>
</evidence>
<gene>
    <name evidence="2" type="ordered locus">ASA_1580</name>
    <name evidence="3" type="ordered locus">ASA_3843</name>
</gene>
<keyword evidence="1" id="KW-1133">Transmembrane helix</keyword>
<dbReference type="eggNOG" id="ENOG5032W70">
    <property type="taxonomic scope" value="Bacteria"/>
</dbReference>
<dbReference type="NCBIfam" id="TIGR01594">
    <property type="entry name" value="holin_lambda"/>
    <property type="match status" value="1"/>
</dbReference>
<dbReference type="KEGG" id="asa:ASA_1580"/>